<protein>
    <recommendedName>
        <fullName evidence="8">Peptidoglycan-associated lipoprotein</fullName>
        <shortName evidence="8">PAL</shortName>
    </recommendedName>
</protein>
<evidence type="ECO:0000256" key="8">
    <source>
        <dbReference type="HAMAP-Rule" id="MF_02204"/>
    </source>
</evidence>
<evidence type="ECO:0000313" key="12">
    <source>
        <dbReference type="EMBL" id="MFC6440427.1"/>
    </source>
</evidence>
<dbReference type="EMBL" id="JBHSUS010000001">
    <property type="protein sequence ID" value="MFC6440427.1"/>
    <property type="molecule type" value="Genomic_DNA"/>
</dbReference>
<comment type="caution">
    <text evidence="12">The sequence shown here is derived from an EMBL/GenBank/DDBJ whole genome shotgun (WGS) entry which is preliminary data.</text>
</comment>
<gene>
    <name evidence="8 12" type="primary">pal</name>
    <name evidence="12" type="ORF">ACFP85_09745</name>
</gene>
<evidence type="ECO:0000256" key="10">
    <source>
        <dbReference type="SAM" id="SignalP"/>
    </source>
</evidence>
<feature type="region of interest" description="Disordered" evidence="9">
    <location>
        <begin position="36"/>
        <end position="56"/>
    </location>
</feature>
<keyword evidence="2 8" id="KW-0732">Signal</keyword>
<dbReference type="InterPro" id="IPR036737">
    <property type="entry name" value="OmpA-like_sf"/>
</dbReference>
<proteinExistence type="inferred from homology"/>
<evidence type="ECO:0000256" key="7">
    <source>
        <dbReference type="ARBA" id="ARBA00023306"/>
    </source>
</evidence>
<evidence type="ECO:0000313" key="13">
    <source>
        <dbReference type="Proteomes" id="UP001596364"/>
    </source>
</evidence>
<dbReference type="CDD" id="cd07185">
    <property type="entry name" value="OmpA_C-like"/>
    <property type="match status" value="1"/>
</dbReference>
<dbReference type="RefSeq" id="WP_131258224.1">
    <property type="nucleotide sequence ID" value="NZ_JBHSUS010000001.1"/>
</dbReference>
<name>A0ABW1XM42_9ALTE</name>
<comment type="subcellular location">
    <subcellularLocation>
        <location evidence="8">Cell outer membrane</location>
        <topology evidence="8">Lipid-anchor</topology>
    </subcellularLocation>
</comment>
<dbReference type="InterPro" id="IPR039001">
    <property type="entry name" value="Pal"/>
</dbReference>
<dbReference type="InterPro" id="IPR006664">
    <property type="entry name" value="OMP_bac"/>
</dbReference>
<feature type="domain" description="OmpA-like" evidence="11">
    <location>
        <begin position="71"/>
        <end position="186"/>
    </location>
</feature>
<organism evidence="12 13">
    <name type="scientific">Pseudobowmanella zhangzhouensis</name>
    <dbReference type="NCBI Taxonomy" id="1537679"/>
    <lineage>
        <taxon>Bacteria</taxon>
        <taxon>Pseudomonadati</taxon>
        <taxon>Pseudomonadota</taxon>
        <taxon>Gammaproteobacteria</taxon>
        <taxon>Alteromonadales</taxon>
        <taxon>Alteromonadaceae</taxon>
    </lineage>
</organism>
<evidence type="ECO:0000256" key="1">
    <source>
        <dbReference type="ARBA" id="ARBA00022618"/>
    </source>
</evidence>
<evidence type="ECO:0000259" key="11">
    <source>
        <dbReference type="PROSITE" id="PS51123"/>
    </source>
</evidence>
<accession>A0ABW1XM42</accession>
<feature type="signal peptide" evidence="10">
    <location>
        <begin position="1"/>
        <end position="28"/>
    </location>
</feature>
<comment type="function">
    <text evidence="8">Part of the Tol-Pal system, which plays a role in outer membrane invagination during cell division and is important for maintaining outer membrane integrity.</text>
</comment>
<evidence type="ECO:0000256" key="5">
    <source>
        <dbReference type="ARBA" id="ARBA00023237"/>
    </source>
</evidence>
<feature type="chain" id="PRO_5045614571" description="Peptidoglycan-associated lipoprotein" evidence="10">
    <location>
        <begin position="29"/>
        <end position="186"/>
    </location>
</feature>
<dbReference type="PRINTS" id="PR01021">
    <property type="entry name" value="OMPADOMAIN"/>
</dbReference>
<comment type="subunit">
    <text evidence="8">The Tol-Pal system is composed of five core proteins: the inner membrane proteins TolA, TolQ and TolR, the periplasmic protein TolB and the outer membrane protein Pal. They form a network linking the inner and outer membranes and the peptidoglycan layer.</text>
</comment>
<dbReference type="PROSITE" id="PS51257">
    <property type="entry name" value="PROKAR_LIPOPROTEIN"/>
    <property type="match status" value="1"/>
</dbReference>
<dbReference type="Gene3D" id="3.30.1330.60">
    <property type="entry name" value="OmpA-like domain"/>
    <property type="match status" value="1"/>
</dbReference>
<evidence type="ECO:0000256" key="2">
    <source>
        <dbReference type="ARBA" id="ARBA00022729"/>
    </source>
</evidence>
<keyword evidence="13" id="KW-1185">Reference proteome</keyword>
<evidence type="ECO:0000256" key="3">
    <source>
        <dbReference type="ARBA" id="ARBA00023136"/>
    </source>
</evidence>
<keyword evidence="1 8" id="KW-0132">Cell division</keyword>
<keyword evidence="7 8" id="KW-0131">Cell cycle</keyword>
<evidence type="ECO:0000256" key="6">
    <source>
        <dbReference type="ARBA" id="ARBA00023288"/>
    </source>
</evidence>
<reference evidence="13" key="1">
    <citation type="journal article" date="2019" name="Int. J. Syst. Evol. Microbiol.">
        <title>The Global Catalogue of Microorganisms (GCM) 10K type strain sequencing project: providing services to taxonomists for standard genome sequencing and annotation.</title>
        <authorList>
            <consortium name="The Broad Institute Genomics Platform"/>
            <consortium name="The Broad Institute Genome Sequencing Center for Infectious Disease"/>
            <person name="Wu L."/>
            <person name="Ma J."/>
        </authorList>
    </citation>
    <scope>NUCLEOTIDE SEQUENCE [LARGE SCALE GENOMIC DNA]</scope>
    <source>
        <strain evidence="13">CGMCC 1.16031</strain>
    </source>
</reference>
<keyword evidence="4 8" id="KW-0564">Palmitate</keyword>
<dbReference type="NCBIfam" id="TIGR02802">
    <property type="entry name" value="Pal_lipo"/>
    <property type="match status" value="1"/>
</dbReference>
<comment type="similarity">
    <text evidence="8">Belongs to the Pal lipoprotein family.</text>
</comment>
<dbReference type="Pfam" id="PF00691">
    <property type="entry name" value="OmpA"/>
    <property type="match status" value="1"/>
</dbReference>
<keyword evidence="5 8" id="KW-0998">Cell outer membrane</keyword>
<keyword evidence="6 8" id="KW-0449">Lipoprotein</keyword>
<dbReference type="HAMAP" id="MF_02204">
    <property type="entry name" value="Pal"/>
    <property type="match status" value="1"/>
</dbReference>
<dbReference type="SUPFAM" id="SSF103088">
    <property type="entry name" value="OmpA-like"/>
    <property type="match status" value="1"/>
</dbReference>
<dbReference type="PANTHER" id="PTHR30329:SF21">
    <property type="entry name" value="LIPOPROTEIN YIAD-RELATED"/>
    <property type="match status" value="1"/>
</dbReference>
<keyword evidence="3 8" id="KW-0472">Membrane</keyword>
<evidence type="ECO:0000256" key="4">
    <source>
        <dbReference type="ARBA" id="ARBA00023139"/>
    </source>
</evidence>
<sequence length="186" mass="20272">MQFNKVVKGLIIALPVMTLMACGSSGTAEDQAAEMNKPAVEENAQASAGVETAAPDAARLERERQEQQMKDEMMALQNLQTVYFDFDRSTIRSEFYGLLDKHAAFLVKNSGVSIVIEGHTDERGTPEYNISLGESRAKSVATYLQNAGVSASQMSVVSYGEEKPVDSAATEAAWAKNRRAVLVYQK</sequence>
<dbReference type="PROSITE" id="PS51123">
    <property type="entry name" value="OMPA_2"/>
    <property type="match status" value="1"/>
</dbReference>
<dbReference type="InterPro" id="IPR050330">
    <property type="entry name" value="Bact_OuterMem_StrucFunc"/>
</dbReference>
<dbReference type="Proteomes" id="UP001596364">
    <property type="component" value="Unassembled WGS sequence"/>
</dbReference>
<evidence type="ECO:0000256" key="9">
    <source>
        <dbReference type="SAM" id="MobiDB-lite"/>
    </source>
</evidence>
<dbReference type="InterPro" id="IPR014169">
    <property type="entry name" value="Pal_lipo_C"/>
</dbReference>
<dbReference type="InterPro" id="IPR006665">
    <property type="entry name" value="OmpA-like"/>
</dbReference>
<dbReference type="PANTHER" id="PTHR30329">
    <property type="entry name" value="STATOR ELEMENT OF FLAGELLAR MOTOR COMPLEX"/>
    <property type="match status" value="1"/>
</dbReference>